<dbReference type="AlphaFoldDB" id="A0A1W2G6I0"/>
<evidence type="ECO:0000256" key="4">
    <source>
        <dbReference type="ARBA" id="ARBA00023136"/>
    </source>
</evidence>
<keyword evidence="3" id="KW-0446">Lipid-binding</keyword>
<comment type="subcellular location">
    <subcellularLocation>
        <location evidence="1">Golgi apparatus membrane</location>
        <topology evidence="1">Peripheral membrane protein</topology>
        <orientation evidence="1">Cytoplasmic side</orientation>
    </subcellularLocation>
</comment>
<dbReference type="GO" id="GO:0005737">
    <property type="term" value="C:cytoplasm"/>
    <property type="evidence" value="ECO:0007669"/>
    <property type="project" value="UniProtKB-ARBA"/>
</dbReference>
<dbReference type="Pfam" id="PF05719">
    <property type="entry name" value="GPP34"/>
    <property type="match status" value="1"/>
</dbReference>
<dbReference type="InterPro" id="IPR008628">
    <property type="entry name" value="GPP34-like"/>
</dbReference>
<accession>A0A1W2G6I0</accession>
<dbReference type="OrthoDB" id="6237461at2"/>
<evidence type="ECO:0000256" key="2">
    <source>
        <dbReference type="ARBA" id="ARBA00023034"/>
    </source>
</evidence>
<sequence>MKLSLAEGLMLIALDDEEGRLLSAAEHSIDHGLLSILILELSLIKRVGFEDNKIIVKDTTGTGNKVLDNVLKAIGGGGESVSNTVKKIAPGFDGIQDEMIELLVQRGILKVESTKLLWIPVSERMDNANYAFEQEIRDTLKAVVQKGQKPTPAIIILMSMISNCKILEEVFKEKDELIDAVKAAKDITNSPVIDPETQKVLSDLKTHFLTL</sequence>
<evidence type="ECO:0000256" key="1">
    <source>
        <dbReference type="ARBA" id="ARBA00004255"/>
    </source>
</evidence>
<keyword evidence="2" id="KW-0333">Golgi apparatus</keyword>
<protein>
    <submittedName>
        <fullName evidence="5">Golgi phosphoprotein 3 (GPP34)</fullName>
    </submittedName>
</protein>
<keyword evidence="4" id="KW-0472">Membrane</keyword>
<dbReference type="InterPro" id="IPR038261">
    <property type="entry name" value="GPP34-like_sf"/>
</dbReference>
<dbReference type="RefSeq" id="WP_084370597.1">
    <property type="nucleotide sequence ID" value="NZ_FWYF01000001.1"/>
</dbReference>
<keyword evidence="6" id="KW-1185">Reference proteome</keyword>
<evidence type="ECO:0000313" key="6">
    <source>
        <dbReference type="Proteomes" id="UP000192472"/>
    </source>
</evidence>
<name>A0A1W2G6I0_REIFA</name>
<dbReference type="EMBL" id="FWYF01000001">
    <property type="protein sequence ID" value="SMD31906.1"/>
    <property type="molecule type" value="Genomic_DNA"/>
</dbReference>
<proteinExistence type="predicted"/>
<reference evidence="5 6" key="1">
    <citation type="submission" date="2017-04" db="EMBL/GenBank/DDBJ databases">
        <authorList>
            <person name="Afonso C.L."/>
            <person name="Miller P.J."/>
            <person name="Scott M.A."/>
            <person name="Spackman E."/>
            <person name="Goraichik I."/>
            <person name="Dimitrov K.M."/>
            <person name="Suarez D.L."/>
            <person name="Swayne D.E."/>
        </authorList>
    </citation>
    <scope>NUCLEOTIDE SEQUENCE [LARGE SCALE GENOMIC DNA]</scope>
    <source>
        <strain evidence="5 6">DSM 26133</strain>
    </source>
</reference>
<organism evidence="5 6">
    <name type="scientific">Reichenbachiella faecimaris</name>
    <dbReference type="NCBI Taxonomy" id="692418"/>
    <lineage>
        <taxon>Bacteria</taxon>
        <taxon>Pseudomonadati</taxon>
        <taxon>Bacteroidota</taxon>
        <taxon>Cytophagia</taxon>
        <taxon>Cytophagales</taxon>
        <taxon>Reichenbachiellaceae</taxon>
        <taxon>Reichenbachiella</taxon>
    </lineage>
</organism>
<evidence type="ECO:0000313" key="5">
    <source>
        <dbReference type="EMBL" id="SMD31906.1"/>
    </source>
</evidence>
<dbReference type="GO" id="GO:0070273">
    <property type="term" value="F:phosphatidylinositol-4-phosphate binding"/>
    <property type="evidence" value="ECO:0007669"/>
    <property type="project" value="InterPro"/>
</dbReference>
<dbReference type="STRING" id="692418.SAMN04488029_0244"/>
<evidence type="ECO:0000256" key="3">
    <source>
        <dbReference type="ARBA" id="ARBA00023121"/>
    </source>
</evidence>
<gene>
    <name evidence="5" type="ORF">SAMN04488029_0244</name>
</gene>
<dbReference type="Proteomes" id="UP000192472">
    <property type="component" value="Unassembled WGS sequence"/>
</dbReference>
<dbReference type="GO" id="GO:0012505">
    <property type="term" value="C:endomembrane system"/>
    <property type="evidence" value="ECO:0007669"/>
    <property type="project" value="UniProtKB-ARBA"/>
</dbReference>
<dbReference type="Gene3D" id="1.10.3630.10">
    <property type="entry name" value="yeast vps74-n-term truncation variant domain like"/>
    <property type="match status" value="1"/>
</dbReference>